<evidence type="ECO:0000313" key="3">
    <source>
        <dbReference type="Proteomes" id="UP001319180"/>
    </source>
</evidence>
<name>A0AAP2GIT3_9BACT</name>
<dbReference type="RefSeq" id="WP_254090495.1">
    <property type="nucleotide sequence ID" value="NZ_JAHESC010000015.1"/>
</dbReference>
<proteinExistence type="predicted"/>
<feature type="domain" description="Secretion system C-terminal sorting" evidence="1">
    <location>
        <begin position="597"/>
        <end position="665"/>
    </location>
</feature>
<gene>
    <name evidence="2" type="ORF">KK078_11890</name>
</gene>
<keyword evidence="3" id="KW-1185">Reference proteome</keyword>
<dbReference type="EMBL" id="JAHESC010000015">
    <property type="protein sequence ID" value="MBT1687263.1"/>
    <property type="molecule type" value="Genomic_DNA"/>
</dbReference>
<sequence length="666" mass="74607">MMTKRCTVLPGPARPARTMRTGTALTLLLLCLLTTASWAQLTRQPLPRTQPRPLQSARIAPQVLDTMALPFWEDFSFTVIDERDTNYISGYPLDSLWFKSKSVRVSNGGWNAPSLNVATFDGLDALGIPYSNDNMLNGFRDTLMSHAIDLSAVPTAQRNTVFLSFFYQWQGHGEPPDEADYLQLQFKNIDGFWETVMRIQTKDTFQPDVFYDTIIGITAEKYYHEGFQFRFQNYGRKSGPFDTWNLDYIYLADGRALNDDSFPERAIASPATQLFGQYYAVPIQHFRENKKTIGPVEFDVQNMKNQSSPISIDYSVTGTFWNYTGGVATPYVTSLGSRGVKGSAGGILSPFERVRSSVIYDASLDIKNLPDTTDAAQFDPTADSTRIKLTFRITGDDSDPQAPGFAPVDFTVNDTLSVTYWLRDYYAYDDGTAEYSAKMTSPDNKVAYAFDLPAGQLDTLAGFYAYFPAFGLTGSRTADFTIYGDTDGLPDNDKILYVIPGKTLQRRGVNEFQRIDIPEVVLVQDRFYIAFGSSVAALGLDISQDTHDKIFDYINQIWEPNDRITGSLMIRPIFGKGPPNPVTGIDPDETATPVHCYPNPSNGTFYLDSRHHQVMRVISITGQPIGFDTEVKADGQQITLRQPAPGMYILQLRHGDSFYSQKILVR</sequence>
<dbReference type="Proteomes" id="UP001319180">
    <property type="component" value="Unassembled WGS sequence"/>
</dbReference>
<dbReference type="NCBIfam" id="TIGR04183">
    <property type="entry name" value="Por_Secre_tail"/>
    <property type="match status" value="1"/>
</dbReference>
<dbReference type="Pfam" id="PF18962">
    <property type="entry name" value="Por_Secre_tail"/>
    <property type="match status" value="1"/>
</dbReference>
<evidence type="ECO:0000313" key="2">
    <source>
        <dbReference type="EMBL" id="MBT1687263.1"/>
    </source>
</evidence>
<reference evidence="2 3" key="1">
    <citation type="submission" date="2021-05" db="EMBL/GenBank/DDBJ databases">
        <title>A Polyphasic approach of four new species of the genus Ohtaekwangia: Ohtaekwangia histidinii sp. nov., Ohtaekwangia cretensis sp. nov., Ohtaekwangia indiensis sp. nov., Ohtaekwangia reichenbachii sp. nov. from diverse environment.</title>
        <authorList>
            <person name="Octaviana S."/>
        </authorList>
    </citation>
    <scope>NUCLEOTIDE SEQUENCE [LARGE SCALE GENOMIC DNA]</scope>
    <source>
        <strain evidence="2 3">PWU37</strain>
    </source>
</reference>
<accession>A0AAP2GIT3</accession>
<dbReference type="AlphaFoldDB" id="A0AAP2GIT3"/>
<dbReference type="InterPro" id="IPR026444">
    <property type="entry name" value="Secre_tail"/>
</dbReference>
<protein>
    <submittedName>
        <fullName evidence="2">T9SS type A sorting domain-containing protein</fullName>
    </submittedName>
</protein>
<organism evidence="2 3">
    <name type="scientific">Dawidia soli</name>
    <dbReference type="NCBI Taxonomy" id="2782352"/>
    <lineage>
        <taxon>Bacteria</taxon>
        <taxon>Pseudomonadati</taxon>
        <taxon>Bacteroidota</taxon>
        <taxon>Cytophagia</taxon>
        <taxon>Cytophagales</taxon>
        <taxon>Chryseotaleaceae</taxon>
        <taxon>Dawidia</taxon>
    </lineage>
</organism>
<comment type="caution">
    <text evidence="2">The sequence shown here is derived from an EMBL/GenBank/DDBJ whole genome shotgun (WGS) entry which is preliminary data.</text>
</comment>
<evidence type="ECO:0000259" key="1">
    <source>
        <dbReference type="Pfam" id="PF18962"/>
    </source>
</evidence>